<evidence type="ECO:0000313" key="3">
    <source>
        <dbReference type="Proteomes" id="UP000559256"/>
    </source>
</evidence>
<keyword evidence="3" id="KW-1185">Reference proteome</keyword>
<evidence type="ECO:0000313" key="2">
    <source>
        <dbReference type="EMBL" id="KAF5348059.1"/>
    </source>
</evidence>
<dbReference type="Pfam" id="PF00867">
    <property type="entry name" value="XPG_I"/>
    <property type="match status" value="1"/>
</dbReference>
<dbReference type="PANTHER" id="PTHR11081:SF75">
    <property type="entry name" value="ENDONUCLEASE, PUTATIVE (AFU_ORTHOLOGUE AFUA_3G13260)-RELATED"/>
    <property type="match status" value="1"/>
</dbReference>
<dbReference type="AlphaFoldDB" id="A0A8H5FT38"/>
<dbReference type="GO" id="GO:0017108">
    <property type="term" value="F:5'-flap endonuclease activity"/>
    <property type="evidence" value="ECO:0007669"/>
    <property type="project" value="TreeGrafter"/>
</dbReference>
<accession>A0A8H5FT38</accession>
<dbReference type="GO" id="GO:0006974">
    <property type="term" value="P:DNA damage response"/>
    <property type="evidence" value="ECO:0007669"/>
    <property type="project" value="UniProtKB-ARBA"/>
</dbReference>
<proteinExistence type="predicted"/>
<dbReference type="Proteomes" id="UP000559256">
    <property type="component" value="Unassembled WGS sequence"/>
</dbReference>
<dbReference type="EMBL" id="JAACJM010000088">
    <property type="protein sequence ID" value="KAF5348059.1"/>
    <property type="molecule type" value="Genomic_DNA"/>
</dbReference>
<dbReference type="Gene3D" id="3.40.50.1010">
    <property type="entry name" value="5'-nuclease"/>
    <property type="match status" value="1"/>
</dbReference>
<gene>
    <name evidence="2" type="ORF">D9758_010003</name>
</gene>
<dbReference type="PRINTS" id="PR00853">
    <property type="entry name" value="XPGRADSUPER"/>
</dbReference>
<dbReference type="InterPro" id="IPR006084">
    <property type="entry name" value="XPG/Rad2"/>
</dbReference>
<sequence>MTPGMPRTSTSAMGIKQLWEIVAPSCKETTLSALAFQNCKEKKRDLIIGLDIRYVLNSCDMIQNSSLTLNQYLVSQLQAALLGSKSRTHAELGENPELCNIFSCLAHFSHLPITLLTVFDGPGRPGNKHCKKVIKKHHWMIKRVQEMLRDFGFHYYTAPSEAEAELAYLNKLGYIDAVLMDDSDALVFGVELII</sequence>
<dbReference type="InterPro" id="IPR006086">
    <property type="entry name" value="XPG-I_dom"/>
</dbReference>
<name>A0A8H5FT38_9AGAR</name>
<dbReference type="OrthoDB" id="2148513at2759"/>
<comment type="caution">
    <text evidence="2">The sequence shown here is derived from an EMBL/GenBank/DDBJ whole genome shotgun (WGS) entry which is preliminary data.</text>
</comment>
<organism evidence="2 3">
    <name type="scientific">Tetrapyrgos nigripes</name>
    <dbReference type="NCBI Taxonomy" id="182062"/>
    <lineage>
        <taxon>Eukaryota</taxon>
        <taxon>Fungi</taxon>
        <taxon>Dikarya</taxon>
        <taxon>Basidiomycota</taxon>
        <taxon>Agaricomycotina</taxon>
        <taxon>Agaricomycetes</taxon>
        <taxon>Agaricomycetidae</taxon>
        <taxon>Agaricales</taxon>
        <taxon>Marasmiineae</taxon>
        <taxon>Marasmiaceae</taxon>
        <taxon>Tetrapyrgos</taxon>
    </lineage>
</organism>
<reference evidence="2 3" key="1">
    <citation type="journal article" date="2020" name="ISME J.">
        <title>Uncovering the hidden diversity of litter-decomposition mechanisms in mushroom-forming fungi.</title>
        <authorList>
            <person name="Floudas D."/>
            <person name="Bentzer J."/>
            <person name="Ahren D."/>
            <person name="Johansson T."/>
            <person name="Persson P."/>
            <person name="Tunlid A."/>
        </authorList>
    </citation>
    <scope>NUCLEOTIDE SEQUENCE [LARGE SCALE GENOMIC DNA]</scope>
    <source>
        <strain evidence="2 3">CBS 291.85</strain>
    </source>
</reference>
<dbReference type="PANTHER" id="PTHR11081">
    <property type="entry name" value="FLAP ENDONUCLEASE FAMILY MEMBER"/>
    <property type="match status" value="1"/>
</dbReference>
<dbReference type="CDD" id="cd09870">
    <property type="entry name" value="PIN_YEN1"/>
    <property type="match status" value="1"/>
</dbReference>
<evidence type="ECO:0000259" key="1">
    <source>
        <dbReference type="Pfam" id="PF00867"/>
    </source>
</evidence>
<dbReference type="InterPro" id="IPR029060">
    <property type="entry name" value="PIN-like_dom_sf"/>
</dbReference>
<dbReference type="SUPFAM" id="SSF88723">
    <property type="entry name" value="PIN domain-like"/>
    <property type="match status" value="1"/>
</dbReference>
<feature type="domain" description="XPG-I" evidence="1">
    <location>
        <begin position="152"/>
        <end position="193"/>
    </location>
</feature>
<protein>
    <recommendedName>
        <fullName evidence="1">XPG-I domain-containing protein</fullName>
    </recommendedName>
</protein>